<feature type="region of interest" description="Disordered" evidence="1">
    <location>
        <begin position="47"/>
        <end position="75"/>
    </location>
</feature>
<sequence length="75" mass="8738">MYDSLRSPISRSRREREEMEGVAVARGKLDVAQVRLDRAKSDIDTSAVKERDHYQVPRKNPPNKIFMDHININDD</sequence>
<keyword evidence="3" id="KW-1185">Reference proteome</keyword>
<reference evidence="2 3" key="1">
    <citation type="journal article" date="2021" name="Elife">
        <title>Chloroplast acquisition without the gene transfer in kleptoplastic sea slugs, Plakobranchus ocellatus.</title>
        <authorList>
            <person name="Maeda T."/>
            <person name="Takahashi S."/>
            <person name="Yoshida T."/>
            <person name="Shimamura S."/>
            <person name="Takaki Y."/>
            <person name="Nagai Y."/>
            <person name="Toyoda A."/>
            <person name="Suzuki Y."/>
            <person name="Arimoto A."/>
            <person name="Ishii H."/>
            <person name="Satoh N."/>
            <person name="Nishiyama T."/>
            <person name="Hasebe M."/>
            <person name="Maruyama T."/>
            <person name="Minagawa J."/>
            <person name="Obokata J."/>
            <person name="Shigenobu S."/>
        </authorList>
    </citation>
    <scope>NUCLEOTIDE SEQUENCE [LARGE SCALE GENOMIC DNA]</scope>
</reference>
<protein>
    <submittedName>
        <fullName evidence="2">Uncharacterized protein</fullName>
    </submittedName>
</protein>
<name>A0AAV4AIJ8_9GAST</name>
<evidence type="ECO:0000313" key="2">
    <source>
        <dbReference type="EMBL" id="GFO06358.1"/>
    </source>
</evidence>
<dbReference type="AlphaFoldDB" id="A0AAV4AIJ8"/>
<dbReference type="Proteomes" id="UP000735302">
    <property type="component" value="Unassembled WGS sequence"/>
</dbReference>
<gene>
    <name evidence="2" type="ORF">PoB_003286300</name>
</gene>
<evidence type="ECO:0000313" key="3">
    <source>
        <dbReference type="Proteomes" id="UP000735302"/>
    </source>
</evidence>
<comment type="caution">
    <text evidence="2">The sequence shown here is derived from an EMBL/GenBank/DDBJ whole genome shotgun (WGS) entry which is preliminary data.</text>
</comment>
<proteinExistence type="predicted"/>
<accession>A0AAV4AIJ8</accession>
<dbReference type="EMBL" id="BLXT01003772">
    <property type="protein sequence ID" value="GFO06358.1"/>
    <property type="molecule type" value="Genomic_DNA"/>
</dbReference>
<organism evidence="2 3">
    <name type="scientific">Plakobranchus ocellatus</name>
    <dbReference type="NCBI Taxonomy" id="259542"/>
    <lineage>
        <taxon>Eukaryota</taxon>
        <taxon>Metazoa</taxon>
        <taxon>Spiralia</taxon>
        <taxon>Lophotrochozoa</taxon>
        <taxon>Mollusca</taxon>
        <taxon>Gastropoda</taxon>
        <taxon>Heterobranchia</taxon>
        <taxon>Euthyneura</taxon>
        <taxon>Panpulmonata</taxon>
        <taxon>Sacoglossa</taxon>
        <taxon>Placobranchoidea</taxon>
        <taxon>Plakobranchidae</taxon>
        <taxon>Plakobranchus</taxon>
    </lineage>
</organism>
<evidence type="ECO:0000256" key="1">
    <source>
        <dbReference type="SAM" id="MobiDB-lite"/>
    </source>
</evidence>